<keyword evidence="2" id="KW-1185">Reference proteome</keyword>
<accession>A0A1S2LV51</accession>
<protein>
    <submittedName>
        <fullName evidence="1">Uncharacterized protein</fullName>
    </submittedName>
</protein>
<name>A0A1S2LV51_9BACI</name>
<proteinExistence type="predicted"/>
<dbReference type="AlphaFoldDB" id="A0A1S2LV51"/>
<evidence type="ECO:0000313" key="2">
    <source>
        <dbReference type="Proteomes" id="UP000180098"/>
    </source>
</evidence>
<dbReference type="RefSeq" id="WP_071311968.1">
    <property type="nucleotide sequence ID" value="NZ_MLQQ01000001.1"/>
</dbReference>
<evidence type="ECO:0000313" key="1">
    <source>
        <dbReference type="EMBL" id="OIJ16043.1"/>
    </source>
</evidence>
<sequence>MEKISKKFDDGLQIAYFEFSKDIVCIEVHQYGKNMGAFCSDVSYFQEWDEKDLLQLAKTHIKQVKSAQSPSGKNRKKIADYEIEYNTHFEDMVCINVFQNDDQLAAFCSDRHSFEEWVEDEELLAQVVRSQVQ</sequence>
<comment type="caution">
    <text evidence="1">The sequence shown here is derived from an EMBL/GenBank/DDBJ whole genome shotgun (WGS) entry which is preliminary data.</text>
</comment>
<reference evidence="1 2" key="1">
    <citation type="submission" date="2016-10" db="EMBL/GenBank/DDBJ databases">
        <title>Draft genome sequences of four alkaliphilic bacteria belonging to the Anaerobacillus genus.</title>
        <authorList>
            <person name="Bassil N.M."/>
            <person name="Lloyd J.R."/>
        </authorList>
    </citation>
    <scope>NUCLEOTIDE SEQUENCE [LARGE SCALE GENOMIC DNA]</scope>
    <source>
        <strain evidence="1 2">DSM 15340</strain>
    </source>
</reference>
<gene>
    <name evidence="1" type="ORF">BKP35_03415</name>
</gene>
<organism evidence="1 2">
    <name type="scientific">Anaerobacillus arseniciselenatis</name>
    <dbReference type="NCBI Taxonomy" id="85682"/>
    <lineage>
        <taxon>Bacteria</taxon>
        <taxon>Bacillati</taxon>
        <taxon>Bacillota</taxon>
        <taxon>Bacilli</taxon>
        <taxon>Bacillales</taxon>
        <taxon>Bacillaceae</taxon>
        <taxon>Anaerobacillus</taxon>
    </lineage>
</organism>
<dbReference type="Proteomes" id="UP000180098">
    <property type="component" value="Unassembled WGS sequence"/>
</dbReference>
<dbReference type="OrthoDB" id="2967812at2"/>
<dbReference type="EMBL" id="MLQQ01000001">
    <property type="protein sequence ID" value="OIJ16043.1"/>
    <property type="molecule type" value="Genomic_DNA"/>
</dbReference>